<name>A0A1M6P336_HALPU</name>
<reference evidence="3" key="1">
    <citation type="submission" date="2016-11" db="EMBL/GenBank/DDBJ databases">
        <authorList>
            <person name="Varghese N."/>
            <person name="Submissions S."/>
        </authorList>
    </citation>
    <scope>NUCLEOTIDE SEQUENCE [LARGE SCALE GENOMIC DNA]</scope>
    <source>
        <strain evidence="3">DX253</strain>
    </source>
</reference>
<gene>
    <name evidence="2" type="ORF">SAMN05444342_0310</name>
</gene>
<evidence type="ECO:0000313" key="2">
    <source>
        <dbReference type="EMBL" id="SHK02292.1"/>
    </source>
</evidence>
<protein>
    <submittedName>
        <fullName evidence="2">Uncharacterized protein</fullName>
    </submittedName>
</protein>
<organism evidence="2 3">
    <name type="scientific">Haladaptatus paucihalophilus DX253</name>
    <dbReference type="NCBI Taxonomy" id="797209"/>
    <lineage>
        <taxon>Archaea</taxon>
        <taxon>Methanobacteriati</taxon>
        <taxon>Methanobacteriota</taxon>
        <taxon>Stenosarchaea group</taxon>
        <taxon>Halobacteria</taxon>
        <taxon>Halobacteriales</taxon>
        <taxon>Haladaptataceae</taxon>
        <taxon>Haladaptatus</taxon>
    </lineage>
</organism>
<proteinExistence type="predicted"/>
<dbReference type="RefSeq" id="WP_232423709.1">
    <property type="nucleotide sequence ID" value="NZ_AEMG01000028.1"/>
</dbReference>
<dbReference type="Gene3D" id="3.30.70.80">
    <property type="entry name" value="Peptidase S8 propeptide/proteinase inhibitor I9"/>
    <property type="match status" value="1"/>
</dbReference>
<feature type="compositionally biased region" description="Basic and acidic residues" evidence="1">
    <location>
        <begin position="1"/>
        <end position="14"/>
    </location>
</feature>
<evidence type="ECO:0000256" key="1">
    <source>
        <dbReference type="SAM" id="MobiDB-lite"/>
    </source>
</evidence>
<dbReference type="SUPFAM" id="SSF54897">
    <property type="entry name" value="Protease propeptides/inhibitors"/>
    <property type="match status" value="1"/>
</dbReference>
<accession>A0A1M6P336</accession>
<feature type="region of interest" description="Disordered" evidence="1">
    <location>
        <begin position="1"/>
        <end position="25"/>
    </location>
</feature>
<dbReference type="InterPro" id="IPR037045">
    <property type="entry name" value="S8pro/Inhibitor_I9_sf"/>
</dbReference>
<dbReference type="AlphaFoldDB" id="A0A1M6P336"/>
<sequence length="75" mass="8209">MANHGKGDSGRDTVEVNVGYDGTDGKNAAMDAAVEVVREFESLDVVTIRISREDWAELDDHPEIRYVEENGKTGA</sequence>
<dbReference type="Proteomes" id="UP000184203">
    <property type="component" value="Unassembled WGS sequence"/>
</dbReference>
<evidence type="ECO:0000313" key="3">
    <source>
        <dbReference type="Proteomes" id="UP000184203"/>
    </source>
</evidence>
<dbReference type="EMBL" id="FRAN01000001">
    <property type="protein sequence ID" value="SHK02292.1"/>
    <property type="molecule type" value="Genomic_DNA"/>
</dbReference>
<keyword evidence="3" id="KW-1185">Reference proteome</keyword>